<dbReference type="EMBL" id="VSRR010002279">
    <property type="protein sequence ID" value="MPC30571.1"/>
    <property type="molecule type" value="Genomic_DNA"/>
</dbReference>
<reference evidence="1 2" key="1">
    <citation type="submission" date="2019-05" db="EMBL/GenBank/DDBJ databases">
        <title>Another draft genome of Portunus trituberculatus and its Hox gene families provides insights of decapod evolution.</title>
        <authorList>
            <person name="Jeong J.-H."/>
            <person name="Song I."/>
            <person name="Kim S."/>
            <person name="Choi T."/>
            <person name="Kim D."/>
            <person name="Ryu S."/>
            <person name="Kim W."/>
        </authorList>
    </citation>
    <scope>NUCLEOTIDE SEQUENCE [LARGE SCALE GENOMIC DNA]</scope>
    <source>
        <tissue evidence="1">Muscle</tissue>
    </source>
</reference>
<organism evidence="1 2">
    <name type="scientific">Portunus trituberculatus</name>
    <name type="common">Swimming crab</name>
    <name type="synonym">Neptunus trituberculatus</name>
    <dbReference type="NCBI Taxonomy" id="210409"/>
    <lineage>
        <taxon>Eukaryota</taxon>
        <taxon>Metazoa</taxon>
        <taxon>Ecdysozoa</taxon>
        <taxon>Arthropoda</taxon>
        <taxon>Crustacea</taxon>
        <taxon>Multicrustacea</taxon>
        <taxon>Malacostraca</taxon>
        <taxon>Eumalacostraca</taxon>
        <taxon>Eucarida</taxon>
        <taxon>Decapoda</taxon>
        <taxon>Pleocyemata</taxon>
        <taxon>Brachyura</taxon>
        <taxon>Eubrachyura</taxon>
        <taxon>Portunoidea</taxon>
        <taxon>Portunidae</taxon>
        <taxon>Portuninae</taxon>
        <taxon>Portunus</taxon>
    </lineage>
</organism>
<protein>
    <submittedName>
        <fullName evidence="1">Uncharacterized protein</fullName>
    </submittedName>
</protein>
<sequence>MPSSGAYSHHEFSKATEMTGRVFKSVSPEPPPGDYTATARKACRVGCVSGTLDTNGHGCYAGTTGTMTQTATLPWNTNRLETGTAALLVLEHFWMLVGCSCTATGWNNAG</sequence>
<dbReference type="Proteomes" id="UP000324222">
    <property type="component" value="Unassembled WGS sequence"/>
</dbReference>
<dbReference type="AlphaFoldDB" id="A0A5B7E911"/>
<comment type="caution">
    <text evidence="1">The sequence shown here is derived from an EMBL/GenBank/DDBJ whole genome shotgun (WGS) entry which is preliminary data.</text>
</comment>
<evidence type="ECO:0000313" key="2">
    <source>
        <dbReference type="Proteomes" id="UP000324222"/>
    </source>
</evidence>
<proteinExistence type="predicted"/>
<name>A0A5B7E911_PORTR</name>
<gene>
    <name evidence="1" type="ORF">E2C01_023838</name>
</gene>
<accession>A0A5B7E911</accession>
<evidence type="ECO:0000313" key="1">
    <source>
        <dbReference type="EMBL" id="MPC30571.1"/>
    </source>
</evidence>
<keyword evidence="2" id="KW-1185">Reference proteome</keyword>